<proteinExistence type="inferred from homology"/>
<dbReference type="NCBIfam" id="NF004863">
    <property type="entry name" value="PRK06223.1"/>
    <property type="match status" value="1"/>
</dbReference>
<feature type="modified residue" description="Phosphotyrosine" evidence="7">
    <location>
        <position position="225"/>
    </location>
</feature>
<dbReference type="PIRSF" id="PIRSF000102">
    <property type="entry name" value="Lac_mal_DH"/>
    <property type="match status" value="1"/>
</dbReference>
<comment type="caution">
    <text evidence="12">The sequence shown here is derived from an EMBL/GenBank/DDBJ whole genome shotgun (WGS) entry which is preliminary data.</text>
</comment>
<dbReference type="GO" id="GO:0006089">
    <property type="term" value="P:lactate metabolic process"/>
    <property type="evidence" value="ECO:0007669"/>
    <property type="project" value="TreeGrafter"/>
</dbReference>
<feature type="binding site" evidence="7">
    <location>
        <begin position="152"/>
        <end position="155"/>
    </location>
    <ligand>
        <name>substrate</name>
    </ligand>
</feature>
<dbReference type="InterPro" id="IPR022383">
    <property type="entry name" value="Lactate/malate_DH_C"/>
</dbReference>
<dbReference type="HAMAP" id="MF_00488">
    <property type="entry name" value="Lactate_dehydrog"/>
    <property type="match status" value="1"/>
</dbReference>
<reference evidence="12 13" key="1">
    <citation type="submission" date="2018-06" db="EMBL/GenBank/DDBJ databases">
        <title>Complete genome of Desulfovibrio marinus P48SEP.</title>
        <authorList>
            <person name="Crispim J.S."/>
            <person name="Vidigal P.M.P."/>
            <person name="Silva L.C.F."/>
            <person name="Araujo L.C."/>
            <person name="Laguardia C.N."/>
            <person name="Dias R.S."/>
            <person name="Sousa M.P."/>
            <person name="Paula S.O."/>
            <person name="Silva C."/>
        </authorList>
    </citation>
    <scope>NUCLEOTIDE SEQUENCE [LARGE SCALE GENOMIC DNA]</scope>
    <source>
        <strain evidence="12 13">P48SEP</strain>
    </source>
</reference>
<keyword evidence="4 7" id="KW-0560">Oxidoreductase</keyword>
<dbReference type="InterPro" id="IPR036291">
    <property type="entry name" value="NAD(P)-bd_dom_sf"/>
</dbReference>
<feature type="binding site" evidence="7">
    <location>
        <position position="147"/>
    </location>
    <ligand>
        <name>NAD(+)</name>
        <dbReference type="ChEBI" id="CHEBI:57540"/>
    </ligand>
</feature>
<feature type="domain" description="Lactate/malate dehydrogenase C-terminal" evidence="11">
    <location>
        <begin position="149"/>
        <end position="313"/>
    </location>
</feature>
<evidence type="ECO:0000259" key="11">
    <source>
        <dbReference type="Pfam" id="PF02866"/>
    </source>
</evidence>
<dbReference type="EMBL" id="QMIF01000013">
    <property type="protein sequence ID" value="TVM31929.1"/>
    <property type="molecule type" value="Genomic_DNA"/>
</dbReference>
<dbReference type="EC" id="1.1.1.27" evidence="3 7"/>
<dbReference type="InterPro" id="IPR001557">
    <property type="entry name" value="L-lactate/malate_DH"/>
</dbReference>
<comment type="similarity">
    <text evidence="2 7">Belongs to the LDH/MDH superfamily. LDH family.</text>
</comment>
<evidence type="ECO:0000256" key="4">
    <source>
        <dbReference type="ARBA" id="ARBA00023002"/>
    </source>
</evidence>
<dbReference type="Proteomes" id="UP000434052">
    <property type="component" value="Unassembled WGS sequence"/>
</dbReference>
<dbReference type="AlphaFoldDB" id="A0A6P1ZF69"/>
<name>A0A6P1ZF69_9BACT</name>
<evidence type="ECO:0000256" key="2">
    <source>
        <dbReference type="ARBA" id="ARBA00006054"/>
    </source>
</evidence>
<dbReference type="InterPro" id="IPR001236">
    <property type="entry name" value="Lactate/malate_DH_N"/>
</dbReference>
<dbReference type="Pfam" id="PF00056">
    <property type="entry name" value="Ldh_1_N"/>
    <property type="match status" value="1"/>
</dbReference>
<evidence type="ECO:0000256" key="6">
    <source>
        <dbReference type="ARBA" id="ARBA00049258"/>
    </source>
</evidence>
<organism evidence="12 13">
    <name type="scientific">Oceanidesulfovibrio marinus</name>
    <dbReference type="NCBI Taxonomy" id="370038"/>
    <lineage>
        <taxon>Bacteria</taxon>
        <taxon>Pseudomonadati</taxon>
        <taxon>Thermodesulfobacteriota</taxon>
        <taxon>Desulfovibrionia</taxon>
        <taxon>Desulfovibrionales</taxon>
        <taxon>Desulfovibrionaceae</taxon>
        <taxon>Oceanidesulfovibrio</taxon>
    </lineage>
</organism>
<dbReference type="GO" id="GO:0005737">
    <property type="term" value="C:cytoplasm"/>
    <property type="evidence" value="ECO:0007669"/>
    <property type="project" value="UniProtKB-SubCell"/>
</dbReference>
<comment type="subcellular location">
    <subcellularLocation>
        <location evidence="7">Cytoplasm</location>
    </subcellularLocation>
</comment>
<dbReference type="GO" id="GO:0006096">
    <property type="term" value="P:glycolytic process"/>
    <property type="evidence" value="ECO:0007669"/>
    <property type="project" value="UniProtKB-UniRule"/>
</dbReference>
<evidence type="ECO:0000256" key="3">
    <source>
        <dbReference type="ARBA" id="ARBA00012967"/>
    </source>
</evidence>
<feature type="binding site" evidence="7 9">
    <location>
        <begin position="122"/>
        <end position="124"/>
    </location>
    <ligand>
        <name>NAD(+)</name>
        <dbReference type="ChEBI" id="CHEBI:57540"/>
    </ligand>
</feature>
<dbReference type="CDD" id="cd05292">
    <property type="entry name" value="LDH_2"/>
    <property type="match status" value="1"/>
</dbReference>
<evidence type="ECO:0000256" key="8">
    <source>
        <dbReference type="PIRSR" id="PIRSR000102-1"/>
    </source>
</evidence>
<feature type="binding site" evidence="7">
    <location>
        <position position="43"/>
    </location>
    <ligand>
        <name>NAD(+)</name>
        <dbReference type="ChEBI" id="CHEBI:57540"/>
    </ligand>
</feature>
<comment type="caution">
    <text evidence="7">Lacks conserved residue(s) required for the propagation of feature annotation.</text>
</comment>
<dbReference type="Pfam" id="PF02866">
    <property type="entry name" value="Ldh_1_C"/>
    <property type="match status" value="1"/>
</dbReference>
<comment type="activity regulation">
    <text evidence="7">Allosterically activated by fructose 1,6-bisphosphate (FBP).</text>
</comment>
<gene>
    <name evidence="7" type="primary">ldh</name>
    <name evidence="12" type="ORF">DQK91_17145</name>
</gene>
<feature type="binding site" evidence="7 9">
    <location>
        <position position="38"/>
    </location>
    <ligand>
        <name>NAD(+)</name>
        <dbReference type="ChEBI" id="CHEBI:57540"/>
    </ligand>
</feature>
<keyword evidence="7" id="KW-0963">Cytoplasm</keyword>
<feature type="binding site" evidence="7">
    <location>
        <begin position="83"/>
        <end position="84"/>
    </location>
    <ligand>
        <name>NAD(+)</name>
        <dbReference type="ChEBI" id="CHEBI:57540"/>
    </ligand>
</feature>
<dbReference type="NCBIfam" id="NF000824">
    <property type="entry name" value="PRK00066.1"/>
    <property type="match status" value="1"/>
</dbReference>
<protein>
    <recommendedName>
        <fullName evidence="3 7">L-lactate dehydrogenase</fullName>
        <shortName evidence="7">L-LDH</shortName>
        <ecNumber evidence="3 7">1.1.1.27</ecNumber>
    </recommendedName>
</protein>
<comment type="pathway">
    <text evidence="1 7">Fermentation; pyruvate fermentation to lactate; (S)-lactate from pyruvate: step 1/1.</text>
</comment>
<sequence length="317" mass="34419">MSQSNRSKVAVIGAGNVGAALSFALTMKGEVRELAVIDQDIKKAEGEVMDLGHAMALAYPMQIEAGDSYELCAGARIVVVTAGAAQKPGETRLDLNKRNAVIVKDIVHKILEHNPNPILIMVTNPVDVMTYVALKESGLPPAQVISSGTVLDSARFRYLLANHFRLDPRNLHCHVIGEHGDSELAVWSRVNIAGVSLQDFCSTCDRECRRVDRDHIERQVRESAYEIIDRKGSTAYGIGLALIRIIRSILRHEESVLTVSSLVQGSYGIKDVCLSLPSIVGSSGVEGVLDASLDPDEEAALHRSAAVLREQIEMLGY</sequence>
<dbReference type="PANTHER" id="PTHR43128:SF16">
    <property type="entry name" value="L-LACTATE DEHYDROGENASE"/>
    <property type="match status" value="1"/>
</dbReference>
<dbReference type="Gene3D" id="3.40.50.720">
    <property type="entry name" value="NAD(P)-binding Rossmann-like Domain"/>
    <property type="match status" value="1"/>
</dbReference>
<feature type="binding site" evidence="7">
    <location>
        <position position="234"/>
    </location>
    <ligand>
        <name>substrate</name>
    </ligand>
</feature>
<evidence type="ECO:0000256" key="1">
    <source>
        <dbReference type="ARBA" id="ARBA00004843"/>
    </source>
</evidence>
<feature type="binding site" evidence="7">
    <location>
        <begin position="124"/>
        <end position="127"/>
    </location>
    <ligand>
        <name>substrate</name>
    </ligand>
</feature>
<comment type="catalytic activity">
    <reaction evidence="6 7">
        <text>(S)-lactate + NAD(+) = pyruvate + NADH + H(+)</text>
        <dbReference type="Rhea" id="RHEA:23444"/>
        <dbReference type="ChEBI" id="CHEBI:15361"/>
        <dbReference type="ChEBI" id="CHEBI:15378"/>
        <dbReference type="ChEBI" id="CHEBI:16651"/>
        <dbReference type="ChEBI" id="CHEBI:57540"/>
        <dbReference type="ChEBI" id="CHEBI:57945"/>
        <dbReference type="EC" id="1.1.1.27"/>
    </reaction>
</comment>
<dbReference type="InterPro" id="IPR015955">
    <property type="entry name" value="Lactate_DH/Glyco_Ohase_4_C"/>
</dbReference>
<evidence type="ECO:0000313" key="12">
    <source>
        <dbReference type="EMBL" id="TVM31929.1"/>
    </source>
</evidence>
<keyword evidence="7" id="KW-0597">Phosphoprotein</keyword>
<evidence type="ECO:0000259" key="10">
    <source>
        <dbReference type="Pfam" id="PF00056"/>
    </source>
</evidence>
<dbReference type="GO" id="GO:0004459">
    <property type="term" value="F:L-lactate dehydrogenase (NAD+) activity"/>
    <property type="evidence" value="ECO:0007669"/>
    <property type="project" value="UniProtKB-UniRule"/>
</dbReference>
<dbReference type="InterPro" id="IPR018177">
    <property type="entry name" value="L-lactate_DH_AS"/>
</dbReference>
<feature type="active site" description="Proton acceptor" evidence="7 8">
    <location>
        <position position="179"/>
    </location>
</feature>
<feature type="binding site" evidence="7">
    <location>
        <position position="69"/>
    </location>
    <ligand>
        <name>NAD(+)</name>
        <dbReference type="ChEBI" id="CHEBI:57540"/>
    </ligand>
</feature>
<evidence type="ECO:0000256" key="9">
    <source>
        <dbReference type="PIRSR" id="PIRSR000102-3"/>
    </source>
</evidence>
<evidence type="ECO:0000313" key="13">
    <source>
        <dbReference type="Proteomes" id="UP000434052"/>
    </source>
</evidence>
<dbReference type="RefSeq" id="WP_144306613.1">
    <property type="nucleotide sequence ID" value="NZ_QMIF01000013.1"/>
</dbReference>
<dbReference type="UniPathway" id="UPA00554">
    <property type="reaction ID" value="UER00611"/>
</dbReference>
<dbReference type="SUPFAM" id="SSF51735">
    <property type="entry name" value="NAD(P)-binding Rossmann-fold domains"/>
    <property type="match status" value="1"/>
</dbReference>
<keyword evidence="7" id="KW-0021">Allosteric enzyme</keyword>
<dbReference type="PROSITE" id="PS00064">
    <property type="entry name" value="L_LDH"/>
    <property type="match status" value="1"/>
</dbReference>
<feature type="binding site" evidence="7">
    <location>
        <position position="17"/>
    </location>
    <ligand>
        <name>NAD(+)</name>
        <dbReference type="ChEBI" id="CHEBI:57540"/>
    </ligand>
</feature>
<comment type="subunit">
    <text evidence="7">Homotetramer.</text>
</comment>
<evidence type="ECO:0000256" key="7">
    <source>
        <dbReference type="HAMAP-Rule" id="MF_00488"/>
    </source>
</evidence>
<accession>A0A6P1ZF69</accession>
<feature type="binding site" evidence="9">
    <location>
        <position position="99"/>
    </location>
    <ligand>
        <name>NAD(+)</name>
        <dbReference type="ChEBI" id="CHEBI:57540"/>
    </ligand>
</feature>
<feature type="binding site" evidence="7">
    <location>
        <position position="157"/>
    </location>
    <ligand>
        <name>beta-D-fructose 1,6-bisphosphate</name>
        <dbReference type="ChEBI" id="CHEBI:32966"/>
        <note>allosteric activator</note>
    </ligand>
</feature>
<dbReference type="Gene3D" id="3.90.110.10">
    <property type="entry name" value="Lactate dehydrogenase/glycoside hydrolase, family 4, C-terminal"/>
    <property type="match status" value="1"/>
</dbReference>
<feature type="binding site" evidence="7">
    <location>
        <position position="86"/>
    </location>
    <ligand>
        <name>substrate</name>
    </ligand>
</feature>
<comment type="function">
    <text evidence="7">Catalyzes the conversion of lactate to pyruvate.</text>
</comment>
<dbReference type="NCBIfam" id="TIGR01771">
    <property type="entry name" value="L-LDH-NAD"/>
    <property type="match status" value="1"/>
</dbReference>
<feature type="binding site" evidence="9">
    <location>
        <begin position="13"/>
        <end position="18"/>
    </location>
    <ligand>
        <name>NAD(+)</name>
        <dbReference type="ChEBI" id="CHEBI:57540"/>
    </ligand>
</feature>
<feature type="domain" description="Lactate/malate dehydrogenase N-terminal" evidence="10">
    <location>
        <begin position="8"/>
        <end position="145"/>
    </location>
</feature>
<dbReference type="InterPro" id="IPR011304">
    <property type="entry name" value="L-lactate_DH"/>
</dbReference>
<evidence type="ECO:0000256" key="5">
    <source>
        <dbReference type="ARBA" id="ARBA00023027"/>
    </source>
</evidence>
<keyword evidence="5 7" id="KW-0520">NAD</keyword>
<dbReference type="OrthoDB" id="9802969at2"/>
<dbReference type="PRINTS" id="PR00086">
    <property type="entry name" value="LLDHDRGNASE"/>
</dbReference>
<dbReference type="PANTHER" id="PTHR43128">
    <property type="entry name" value="L-2-HYDROXYCARBOXYLATE DEHYDROGENASE (NAD(P)(+))"/>
    <property type="match status" value="1"/>
</dbReference>
<feature type="binding site" evidence="7">
    <location>
        <position position="92"/>
    </location>
    <ligand>
        <name>substrate</name>
    </ligand>
</feature>
<dbReference type="SUPFAM" id="SSF56327">
    <property type="entry name" value="LDH C-terminal domain-like"/>
    <property type="match status" value="1"/>
</dbReference>
<feature type="binding site" evidence="7">
    <location>
        <position position="172"/>
    </location>
    <ligand>
        <name>beta-D-fructose 1,6-bisphosphate</name>
        <dbReference type="ChEBI" id="CHEBI:32966"/>
        <note>allosteric activator</note>
    </ligand>
</feature>